<dbReference type="SUPFAM" id="SSF88713">
    <property type="entry name" value="Glycoside hydrolase/deacetylase"/>
    <property type="match status" value="1"/>
</dbReference>
<keyword evidence="1" id="KW-0479">Metal-binding</keyword>
<dbReference type="InterPro" id="IPR002509">
    <property type="entry name" value="NODB_dom"/>
</dbReference>
<dbReference type="PROSITE" id="PS51677">
    <property type="entry name" value="NODB"/>
    <property type="match status" value="1"/>
</dbReference>
<dbReference type="InterPro" id="IPR011330">
    <property type="entry name" value="Glyco_hydro/deAcase_b/a-brl"/>
</dbReference>
<accession>A0A9E8NCU3</accession>
<dbReference type="GO" id="GO:0005975">
    <property type="term" value="P:carbohydrate metabolic process"/>
    <property type="evidence" value="ECO:0007669"/>
    <property type="project" value="InterPro"/>
</dbReference>
<sequence>MKKAILQLALLLINTTAFAQQRSVSITIDDVPNVQLFEANGYSSILLKRLDSLALPVAIFINEGNLKQTKSFDKNKELLKSWVLNDHITVGNHSYSHPNYGDIGFDAFKENVVKGETLTREILKGSGKRLEYFRFPFNGMGKDSAAQASMKQFLNSKNYIVTPFTVESEDWLYTQLYEKALREKDYKSAKTIGEKYVQFSLALFDHFDNLSVALYGKPVKQIYLCHDNRLNADYLPVLISQLQKKGYKMISLKEAMLDPVYQSKDYYYGNGGFSWIYRWMKDVDKRRAAMRAEPTNADIQKAYEEMSKAK</sequence>
<dbReference type="PANTHER" id="PTHR10587:SF133">
    <property type="entry name" value="CHITIN DEACETYLASE 1-RELATED"/>
    <property type="match status" value="1"/>
</dbReference>
<dbReference type="Pfam" id="PF01522">
    <property type="entry name" value="Polysacc_deac_1"/>
    <property type="match status" value="1"/>
</dbReference>
<keyword evidence="2" id="KW-0378">Hydrolase</keyword>
<gene>
    <name evidence="5" type="ORF">ON006_30315</name>
</gene>
<evidence type="ECO:0000313" key="5">
    <source>
        <dbReference type="EMBL" id="WAC12012.1"/>
    </source>
</evidence>
<feature type="domain" description="NodB homology" evidence="4">
    <location>
        <begin position="22"/>
        <end position="250"/>
    </location>
</feature>
<dbReference type="GO" id="GO:0016810">
    <property type="term" value="F:hydrolase activity, acting on carbon-nitrogen (but not peptide) bonds"/>
    <property type="evidence" value="ECO:0007669"/>
    <property type="project" value="InterPro"/>
</dbReference>
<dbReference type="InterPro" id="IPR050248">
    <property type="entry name" value="Polysacc_deacetylase_ArnD"/>
</dbReference>
<proteinExistence type="predicted"/>
<dbReference type="GO" id="GO:0046872">
    <property type="term" value="F:metal ion binding"/>
    <property type="evidence" value="ECO:0007669"/>
    <property type="project" value="UniProtKB-KW"/>
</dbReference>
<organism evidence="5 6">
    <name type="scientific">Dyadobacter pollutisoli</name>
    <dbReference type="NCBI Taxonomy" id="2910158"/>
    <lineage>
        <taxon>Bacteria</taxon>
        <taxon>Pseudomonadati</taxon>
        <taxon>Bacteroidota</taxon>
        <taxon>Cytophagia</taxon>
        <taxon>Cytophagales</taxon>
        <taxon>Spirosomataceae</taxon>
        <taxon>Dyadobacter</taxon>
    </lineage>
</organism>
<name>A0A9E8NCU3_9BACT</name>
<dbReference type="PANTHER" id="PTHR10587">
    <property type="entry name" value="GLYCOSYL TRANSFERASE-RELATED"/>
    <property type="match status" value="1"/>
</dbReference>
<keyword evidence="6" id="KW-1185">Reference proteome</keyword>
<dbReference type="RefSeq" id="WP_244822120.1">
    <property type="nucleotide sequence ID" value="NZ_CP112998.1"/>
</dbReference>
<dbReference type="AlphaFoldDB" id="A0A9E8NCU3"/>
<feature type="signal peptide" evidence="3">
    <location>
        <begin position="1"/>
        <end position="19"/>
    </location>
</feature>
<dbReference type="EMBL" id="CP112998">
    <property type="protein sequence ID" value="WAC12012.1"/>
    <property type="molecule type" value="Genomic_DNA"/>
</dbReference>
<evidence type="ECO:0000256" key="3">
    <source>
        <dbReference type="SAM" id="SignalP"/>
    </source>
</evidence>
<keyword evidence="3" id="KW-0732">Signal</keyword>
<dbReference type="Gene3D" id="3.20.20.370">
    <property type="entry name" value="Glycoside hydrolase/deacetylase"/>
    <property type="match status" value="1"/>
</dbReference>
<dbReference type="KEGG" id="dpf:ON006_30315"/>
<dbReference type="GO" id="GO:0016020">
    <property type="term" value="C:membrane"/>
    <property type="evidence" value="ECO:0007669"/>
    <property type="project" value="TreeGrafter"/>
</dbReference>
<evidence type="ECO:0000259" key="4">
    <source>
        <dbReference type="PROSITE" id="PS51677"/>
    </source>
</evidence>
<evidence type="ECO:0000256" key="1">
    <source>
        <dbReference type="ARBA" id="ARBA00022723"/>
    </source>
</evidence>
<evidence type="ECO:0000313" key="6">
    <source>
        <dbReference type="Proteomes" id="UP001164653"/>
    </source>
</evidence>
<protein>
    <submittedName>
        <fullName evidence="5">Polysaccharide deacetylase family protein</fullName>
    </submittedName>
</protein>
<evidence type="ECO:0000256" key="2">
    <source>
        <dbReference type="ARBA" id="ARBA00022801"/>
    </source>
</evidence>
<reference evidence="5" key="1">
    <citation type="submission" date="2022-11" db="EMBL/GenBank/DDBJ databases">
        <title>Dyadobacter pollutisoli sp. nov., isolated from plastic dumped soil.</title>
        <authorList>
            <person name="Kim J.M."/>
            <person name="Kim K.R."/>
            <person name="Lee J.K."/>
            <person name="Hao L."/>
            <person name="Jeon C.O."/>
        </authorList>
    </citation>
    <scope>NUCLEOTIDE SEQUENCE</scope>
    <source>
        <strain evidence="5">U1</strain>
    </source>
</reference>
<feature type="chain" id="PRO_5039439672" evidence="3">
    <location>
        <begin position="20"/>
        <end position="310"/>
    </location>
</feature>
<dbReference type="Proteomes" id="UP001164653">
    <property type="component" value="Chromosome"/>
</dbReference>